<gene>
    <name evidence="1" type="ORF">HJG54_28505</name>
    <name evidence="2" type="ORF">HJG54_34410</name>
</gene>
<name>A0AA96WKG1_9CYAN</name>
<evidence type="ECO:0000313" key="2">
    <source>
        <dbReference type="EMBL" id="WNZ27914.1"/>
    </source>
</evidence>
<dbReference type="AlphaFoldDB" id="A0AA96WKG1"/>
<proteinExistence type="predicted"/>
<sequence>MKTVDLAQANLTVAELIELAEQDTLILKKPDGTEFVLSLVDDLAAEVDALRQNEEFIAFLSWRSGSTRRVSLADARKRLGI</sequence>
<dbReference type="EMBL" id="CP053587">
    <property type="protein sequence ID" value="WNZ26874.1"/>
    <property type="molecule type" value="Genomic_DNA"/>
</dbReference>
<accession>A0AA96WKG1</accession>
<evidence type="ECO:0000313" key="1">
    <source>
        <dbReference type="EMBL" id="WNZ26874.1"/>
    </source>
</evidence>
<organism evidence="1">
    <name type="scientific">Leptolyngbya sp. NK1-12</name>
    <dbReference type="NCBI Taxonomy" id="2547451"/>
    <lineage>
        <taxon>Bacteria</taxon>
        <taxon>Bacillati</taxon>
        <taxon>Cyanobacteriota</taxon>
        <taxon>Cyanophyceae</taxon>
        <taxon>Leptolyngbyales</taxon>
        <taxon>Leptolyngbyaceae</taxon>
        <taxon>Leptolyngbya group</taxon>
        <taxon>Leptolyngbya</taxon>
    </lineage>
</organism>
<dbReference type="EMBL" id="CP053587">
    <property type="protein sequence ID" value="WNZ27914.1"/>
    <property type="molecule type" value="Genomic_DNA"/>
</dbReference>
<reference evidence="1" key="1">
    <citation type="submission" date="2020-05" db="EMBL/GenBank/DDBJ databases">
        <authorList>
            <person name="Zhu T."/>
            <person name="Keshari N."/>
            <person name="Lu X."/>
        </authorList>
    </citation>
    <scope>NUCLEOTIDE SEQUENCE</scope>
    <source>
        <strain evidence="1">NK1-12</strain>
    </source>
</reference>
<protein>
    <submittedName>
        <fullName evidence="1">Uncharacterized protein</fullName>
    </submittedName>
</protein>
<dbReference type="RefSeq" id="WP_316436452.1">
    <property type="nucleotide sequence ID" value="NZ_CP053587.1"/>
</dbReference>